<dbReference type="EMBL" id="JAODUO010000803">
    <property type="protein sequence ID" value="KAK2174427.1"/>
    <property type="molecule type" value="Genomic_DNA"/>
</dbReference>
<feature type="region of interest" description="Disordered" evidence="1">
    <location>
        <begin position="1"/>
        <end position="22"/>
    </location>
</feature>
<sequence length="180" mass="20175">MLTVRVTVQTAKKAPKPRRTYPENDRQLAPLNQIKMALDFDSGDITKPASEPLNSYVLNRKCHKRLCEGQRPWHTGGACVLPKLSTSGGVSPDGAAKLSRKERLSDILPPMRFHANDGPVFEMCQRRRLSRFSDRRRDIRAEPSHGTILHTLKPTLDSILKSSAFVAQQTNDVRSNAYAV</sequence>
<keyword evidence="3" id="KW-1185">Reference proteome</keyword>
<evidence type="ECO:0000313" key="2">
    <source>
        <dbReference type="EMBL" id="KAK2174427.1"/>
    </source>
</evidence>
<protein>
    <submittedName>
        <fullName evidence="2">Uncharacterized protein</fullName>
    </submittedName>
</protein>
<organism evidence="2 3">
    <name type="scientific">Ridgeia piscesae</name>
    <name type="common">Tubeworm</name>
    <dbReference type="NCBI Taxonomy" id="27915"/>
    <lineage>
        <taxon>Eukaryota</taxon>
        <taxon>Metazoa</taxon>
        <taxon>Spiralia</taxon>
        <taxon>Lophotrochozoa</taxon>
        <taxon>Annelida</taxon>
        <taxon>Polychaeta</taxon>
        <taxon>Sedentaria</taxon>
        <taxon>Canalipalpata</taxon>
        <taxon>Sabellida</taxon>
        <taxon>Siboglinidae</taxon>
        <taxon>Ridgeia</taxon>
    </lineage>
</organism>
<name>A0AAD9NL87_RIDPI</name>
<evidence type="ECO:0000313" key="3">
    <source>
        <dbReference type="Proteomes" id="UP001209878"/>
    </source>
</evidence>
<comment type="caution">
    <text evidence="2">The sequence shown here is derived from an EMBL/GenBank/DDBJ whole genome shotgun (WGS) entry which is preliminary data.</text>
</comment>
<reference evidence="2" key="1">
    <citation type="journal article" date="2023" name="Mol. Biol. Evol.">
        <title>Third-Generation Sequencing Reveals the Adaptive Role of the Epigenome in Three Deep-Sea Polychaetes.</title>
        <authorList>
            <person name="Perez M."/>
            <person name="Aroh O."/>
            <person name="Sun Y."/>
            <person name="Lan Y."/>
            <person name="Juniper S.K."/>
            <person name="Young C.R."/>
            <person name="Angers B."/>
            <person name="Qian P.Y."/>
        </authorList>
    </citation>
    <scope>NUCLEOTIDE SEQUENCE</scope>
    <source>
        <strain evidence="2">R07B-5</strain>
    </source>
</reference>
<proteinExistence type="predicted"/>
<feature type="compositionally biased region" description="Polar residues" evidence="1">
    <location>
        <begin position="1"/>
        <end position="10"/>
    </location>
</feature>
<dbReference type="AlphaFoldDB" id="A0AAD9NL87"/>
<dbReference type="Proteomes" id="UP001209878">
    <property type="component" value="Unassembled WGS sequence"/>
</dbReference>
<accession>A0AAD9NL87</accession>
<evidence type="ECO:0000256" key="1">
    <source>
        <dbReference type="SAM" id="MobiDB-lite"/>
    </source>
</evidence>
<gene>
    <name evidence="2" type="ORF">NP493_804g01035</name>
</gene>